<reference evidence="6 7" key="1">
    <citation type="submission" date="2019-03" db="EMBL/GenBank/DDBJ databases">
        <authorList>
            <person name="Kim M.K.M."/>
        </authorList>
    </citation>
    <scope>NUCLEOTIDE SEQUENCE [LARGE SCALE GENOMIC DNA]</scope>
    <source>
        <strain evidence="6 7">17J68-12</strain>
    </source>
</reference>
<dbReference type="InterPro" id="IPR036505">
    <property type="entry name" value="Amidase/PGRP_sf"/>
</dbReference>
<dbReference type="Pfam" id="PF01510">
    <property type="entry name" value="Amidase_2"/>
    <property type="match status" value="1"/>
</dbReference>
<dbReference type="SMART" id="SM00644">
    <property type="entry name" value="Ami_2"/>
    <property type="match status" value="1"/>
</dbReference>
<feature type="domain" description="N-acetylmuramoyl-L-alanine amidase" evidence="5">
    <location>
        <begin position="7"/>
        <end position="151"/>
    </location>
</feature>
<dbReference type="Proteomes" id="UP000295334">
    <property type="component" value="Unassembled WGS sequence"/>
</dbReference>
<evidence type="ECO:0000256" key="3">
    <source>
        <dbReference type="ARBA" id="ARBA00022801"/>
    </source>
</evidence>
<dbReference type="PANTHER" id="PTHR30417">
    <property type="entry name" value="N-ACETYLMURAMOYL-L-ALANINE AMIDASE AMID"/>
    <property type="match status" value="1"/>
</dbReference>
<dbReference type="Pfam" id="PF00182">
    <property type="entry name" value="Glyco_hydro_19"/>
    <property type="match status" value="1"/>
</dbReference>
<sequence>MIQQFPSPNFTAGRKQYRPEAIVIHIHQGALADADAAYRNPATGKSAHYGVGADGAVHQYVSEMDVAWHAGRVKDPSWALIKAAGPGLYINPNFYTIAIDHEGQVDSEWSEEMHAASAALIKDICTRWNIPIDRQHVIGHNEIFAQNSCPGLKVDLNKLVALAGGRPAVPAPPPAANPQKVEASGRALTRTRLNLRPQPSTKATIVRTIDENVQLAFDGYTIEGEAVRNSSKWYHSQEGWFWAGAVDIQPDAPAFEKTVSDATAPTLEQVRNTTGAKATVAAKFLPFIQETCRKYNIDTPARQLCFLAQVGHESGGLFYTEELATGKAYDGRKDLGNTEPGDGPRYKGRGLIQITGRTNYGALGKAFGVDLITNPEKLGGKNSGLCTEEQLRYAALSAGWFWNSRSLNTLADGIDIRKPIDEDTNMRQFKLITRRINGGYNGLQDRVHKYQNGVTYFTQTG</sequence>
<dbReference type="PANTHER" id="PTHR30417:SF1">
    <property type="entry name" value="N-ACETYLMURAMOYL-L-ALANINE AMIDASE AMID"/>
    <property type="match status" value="1"/>
</dbReference>
<evidence type="ECO:0000256" key="4">
    <source>
        <dbReference type="ARBA" id="ARBA00023316"/>
    </source>
</evidence>
<dbReference type="GO" id="GO:0009253">
    <property type="term" value="P:peptidoglycan catabolic process"/>
    <property type="evidence" value="ECO:0007669"/>
    <property type="project" value="InterPro"/>
</dbReference>
<protein>
    <recommendedName>
        <fullName evidence="2">N-acetylmuramoyl-L-alanine amidase</fullName>
        <ecNumber evidence="2">3.5.1.28</ecNumber>
    </recommendedName>
</protein>
<dbReference type="EC" id="3.5.1.28" evidence="2"/>
<comment type="catalytic activity">
    <reaction evidence="1">
        <text>Hydrolyzes the link between N-acetylmuramoyl residues and L-amino acid residues in certain cell-wall glycopeptides.</text>
        <dbReference type="EC" id="3.5.1.28"/>
    </reaction>
</comment>
<dbReference type="CDD" id="cd06583">
    <property type="entry name" value="PGRP"/>
    <property type="match status" value="1"/>
</dbReference>
<keyword evidence="3" id="KW-0378">Hydrolase</keyword>
<accession>A0A4V2NWL7</accession>
<dbReference type="GO" id="GO:0071555">
    <property type="term" value="P:cell wall organization"/>
    <property type="evidence" value="ECO:0007669"/>
    <property type="project" value="UniProtKB-KW"/>
</dbReference>
<dbReference type="InterPro" id="IPR051206">
    <property type="entry name" value="NAMLAA_amidase_2"/>
</dbReference>
<proteinExistence type="predicted"/>
<dbReference type="Gene3D" id="3.40.80.10">
    <property type="entry name" value="Peptidoglycan recognition protein-like"/>
    <property type="match status" value="1"/>
</dbReference>
<dbReference type="GO" id="GO:0004568">
    <property type="term" value="F:chitinase activity"/>
    <property type="evidence" value="ECO:0007669"/>
    <property type="project" value="InterPro"/>
</dbReference>
<evidence type="ECO:0000313" key="6">
    <source>
        <dbReference type="EMBL" id="TCJ17772.1"/>
    </source>
</evidence>
<evidence type="ECO:0000259" key="5">
    <source>
        <dbReference type="SMART" id="SM00644"/>
    </source>
</evidence>
<gene>
    <name evidence="6" type="ORF">EPD60_06180</name>
</gene>
<evidence type="ECO:0000256" key="2">
    <source>
        <dbReference type="ARBA" id="ARBA00011901"/>
    </source>
</evidence>
<dbReference type="SUPFAM" id="SSF55846">
    <property type="entry name" value="N-acetylmuramoyl-L-alanine amidase-like"/>
    <property type="match status" value="1"/>
</dbReference>
<dbReference type="AlphaFoldDB" id="A0A4V2NWL7"/>
<dbReference type="RefSeq" id="WP_131447913.1">
    <property type="nucleotide sequence ID" value="NZ_SJZI01000008.1"/>
</dbReference>
<dbReference type="OrthoDB" id="9794294at2"/>
<comment type="caution">
    <text evidence="6">The sequence shown here is derived from an EMBL/GenBank/DDBJ whole genome shotgun (WGS) entry which is preliminary data.</text>
</comment>
<dbReference type="SUPFAM" id="SSF53955">
    <property type="entry name" value="Lysozyme-like"/>
    <property type="match status" value="1"/>
</dbReference>
<dbReference type="InterPro" id="IPR000726">
    <property type="entry name" value="Glyco_hydro_19_cat"/>
</dbReference>
<dbReference type="GO" id="GO:0009254">
    <property type="term" value="P:peptidoglycan turnover"/>
    <property type="evidence" value="ECO:0007669"/>
    <property type="project" value="TreeGrafter"/>
</dbReference>
<name>A0A4V2NWL7_9BACT</name>
<dbReference type="Gene3D" id="1.10.530.10">
    <property type="match status" value="1"/>
</dbReference>
<dbReference type="InterPro" id="IPR002502">
    <property type="entry name" value="Amidase_domain"/>
</dbReference>
<dbReference type="GO" id="GO:0006032">
    <property type="term" value="P:chitin catabolic process"/>
    <property type="evidence" value="ECO:0007669"/>
    <property type="project" value="InterPro"/>
</dbReference>
<evidence type="ECO:0000256" key="1">
    <source>
        <dbReference type="ARBA" id="ARBA00001561"/>
    </source>
</evidence>
<keyword evidence="7" id="KW-1185">Reference proteome</keyword>
<dbReference type="EMBL" id="SJZI01000008">
    <property type="protein sequence ID" value="TCJ17772.1"/>
    <property type="molecule type" value="Genomic_DNA"/>
</dbReference>
<organism evidence="6 7">
    <name type="scientific">Flaviaesturariibacter flavus</name>
    <dbReference type="NCBI Taxonomy" id="2502780"/>
    <lineage>
        <taxon>Bacteria</taxon>
        <taxon>Pseudomonadati</taxon>
        <taxon>Bacteroidota</taxon>
        <taxon>Chitinophagia</taxon>
        <taxon>Chitinophagales</taxon>
        <taxon>Chitinophagaceae</taxon>
        <taxon>Flaviaestuariibacter</taxon>
    </lineage>
</organism>
<dbReference type="GO" id="GO:0016998">
    <property type="term" value="P:cell wall macromolecule catabolic process"/>
    <property type="evidence" value="ECO:0007669"/>
    <property type="project" value="InterPro"/>
</dbReference>
<evidence type="ECO:0000313" key="7">
    <source>
        <dbReference type="Proteomes" id="UP000295334"/>
    </source>
</evidence>
<dbReference type="InterPro" id="IPR023346">
    <property type="entry name" value="Lysozyme-like_dom_sf"/>
</dbReference>
<dbReference type="GO" id="GO:0008745">
    <property type="term" value="F:N-acetylmuramoyl-L-alanine amidase activity"/>
    <property type="evidence" value="ECO:0007669"/>
    <property type="project" value="UniProtKB-EC"/>
</dbReference>
<keyword evidence="4" id="KW-0961">Cell wall biogenesis/degradation</keyword>